<dbReference type="PANTHER" id="PTHR17453">
    <property type="entry name" value="SIGNAL RECOGNITION PARTICLE 19 KD PROTEIN"/>
    <property type="match status" value="1"/>
</dbReference>
<dbReference type="VEuPathDB" id="FungiDB:T552_01562"/>
<keyword evidence="3" id="KW-0733">Signal recognition particle</keyword>
<evidence type="ECO:0000256" key="2">
    <source>
        <dbReference type="ARBA" id="ARBA00022490"/>
    </source>
</evidence>
<feature type="compositionally biased region" description="Basic residues" evidence="5">
    <location>
        <begin position="214"/>
        <end position="223"/>
    </location>
</feature>
<keyword evidence="4" id="KW-0687">Ribonucleoprotein</keyword>
<evidence type="ECO:0000313" key="7">
    <source>
        <dbReference type="Proteomes" id="UP000054454"/>
    </source>
</evidence>
<evidence type="ECO:0000256" key="3">
    <source>
        <dbReference type="ARBA" id="ARBA00023135"/>
    </source>
</evidence>
<dbReference type="EMBL" id="LFVZ01000006">
    <property type="protein sequence ID" value="KTW28934.1"/>
    <property type="molecule type" value="Genomic_DNA"/>
</dbReference>
<protein>
    <recommendedName>
        <fullName evidence="8">Signal recognition particle, SRP19 subunit</fullName>
    </recommendedName>
</protein>
<evidence type="ECO:0000313" key="6">
    <source>
        <dbReference type="EMBL" id="KTW28934.1"/>
    </source>
</evidence>
<dbReference type="Pfam" id="PF01922">
    <property type="entry name" value="SRP19"/>
    <property type="match status" value="1"/>
</dbReference>
<dbReference type="FunFam" id="3.30.56.30:FF:000003">
    <property type="entry name" value="Signal recognition particle SEC65 subunit"/>
    <property type="match status" value="1"/>
</dbReference>
<proteinExistence type="predicted"/>
<comment type="subcellular location">
    <subcellularLocation>
        <location evidence="1">Cytoplasm</location>
    </subcellularLocation>
</comment>
<dbReference type="Gene3D" id="3.30.56.30">
    <property type="entry name" value="Signal recognition particle, SRP19-like subunit"/>
    <property type="match status" value="1"/>
</dbReference>
<accession>A0A0W4ZKY5</accession>
<dbReference type="OrthoDB" id="2190947at2759"/>
<keyword evidence="7" id="KW-1185">Reference proteome</keyword>
<dbReference type="Proteomes" id="UP000054454">
    <property type="component" value="Unassembled WGS sequence"/>
</dbReference>
<organism evidence="6 7">
    <name type="scientific">Pneumocystis carinii (strain B80)</name>
    <name type="common">Rat pneumocystis pneumonia agent</name>
    <name type="synonym">Pneumocystis carinii f. sp. carinii</name>
    <dbReference type="NCBI Taxonomy" id="1408658"/>
    <lineage>
        <taxon>Eukaryota</taxon>
        <taxon>Fungi</taxon>
        <taxon>Dikarya</taxon>
        <taxon>Ascomycota</taxon>
        <taxon>Taphrinomycotina</taxon>
        <taxon>Pneumocystomycetes</taxon>
        <taxon>Pneumocystaceae</taxon>
        <taxon>Pneumocystis</taxon>
    </lineage>
</organism>
<sequence>MGSNIEDAFQENPISSVKSQNLIQDVSSSKTFYEDTDRSKIIYIENTKEFRKWSIIYPLYFDSRRSIKAGRKVPISKAVENPLANTMANGARVLGFSCIFEPDKTHPKDWANPGRIRILFKENGIFSHVSLKTKKALYLALSSYLQANLTTIMSPMKVPVPGFNKPPSPPDIPKGILMGDILPLNSPALISDECLENFSKEMAKEQRSNVDRSKQKKEKKKKH</sequence>
<dbReference type="GeneID" id="28936346"/>
<dbReference type="GO" id="GO:0008312">
    <property type="term" value="F:7S RNA binding"/>
    <property type="evidence" value="ECO:0007669"/>
    <property type="project" value="EnsemblFungi"/>
</dbReference>
<dbReference type="AlphaFoldDB" id="A0A0W4ZKY5"/>
<dbReference type="GO" id="GO:0005786">
    <property type="term" value="C:signal recognition particle, endoplasmic reticulum targeting"/>
    <property type="evidence" value="ECO:0007669"/>
    <property type="project" value="UniProtKB-KW"/>
</dbReference>
<keyword evidence="2" id="KW-0963">Cytoplasm</keyword>
<dbReference type="RefSeq" id="XP_018226301.1">
    <property type="nucleotide sequence ID" value="XM_018370143.1"/>
</dbReference>
<dbReference type="InterPro" id="IPR036521">
    <property type="entry name" value="SRP19-like_sf"/>
</dbReference>
<evidence type="ECO:0008006" key="8">
    <source>
        <dbReference type="Google" id="ProtNLM"/>
    </source>
</evidence>
<evidence type="ECO:0000256" key="5">
    <source>
        <dbReference type="SAM" id="MobiDB-lite"/>
    </source>
</evidence>
<dbReference type="SUPFAM" id="SSF69695">
    <property type="entry name" value="SRP19"/>
    <property type="match status" value="1"/>
</dbReference>
<feature type="region of interest" description="Disordered" evidence="5">
    <location>
        <begin position="201"/>
        <end position="223"/>
    </location>
</feature>
<dbReference type="InterPro" id="IPR002778">
    <property type="entry name" value="Signal_recog_particle_SRP19"/>
</dbReference>
<gene>
    <name evidence="6" type="ORF">T552_01562</name>
</gene>
<dbReference type="GO" id="GO:0006617">
    <property type="term" value="P:SRP-dependent cotranslational protein targeting to membrane, signal sequence recognition"/>
    <property type="evidence" value="ECO:0007669"/>
    <property type="project" value="EnsemblFungi"/>
</dbReference>
<feature type="compositionally biased region" description="Basic and acidic residues" evidence="5">
    <location>
        <begin position="201"/>
        <end position="213"/>
    </location>
</feature>
<evidence type="ECO:0000256" key="1">
    <source>
        <dbReference type="ARBA" id="ARBA00004496"/>
    </source>
</evidence>
<name>A0A0W4ZKY5_PNEC8</name>
<reference evidence="7" key="1">
    <citation type="journal article" date="2016" name="Nat. Commun.">
        <title>Genome analysis of three Pneumocystis species reveals adaptation mechanisms to life exclusively in mammalian hosts.</title>
        <authorList>
            <person name="Ma L."/>
            <person name="Chen Z."/>
            <person name="Huang D.W."/>
            <person name="Kutty G."/>
            <person name="Ishihara M."/>
            <person name="Wang H."/>
            <person name="Abouelleil A."/>
            <person name="Bishop L."/>
            <person name="Davey E."/>
            <person name="Deng R."/>
            <person name="Deng X."/>
            <person name="Fan L."/>
            <person name="Fantoni G."/>
            <person name="Fitzgerald M."/>
            <person name="Gogineni E."/>
            <person name="Goldberg J.M."/>
            <person name="Handley G."/>
            <person name="Hu X."/>
            <person name="Huber C."/>
            <person name="Jiao X."/>
            <person name="Jones K."/>
            <person name="Levin J.Z."/>
            <person name="Liu Y."/>
            <person name="Macdonald P."/>
            <person name="Melnikov A."/>
            <person name="Raley C."/>
            <person name="Sassi M."/>
            <person name="Sherman B.T."/>
            <person name="Song X."/>
            <person name="Sykes S."/>
            <person name="Tran B."/>
            <person name="Walsh L."/>
            <person name="Xia Y."/>
            <person name="Yang J."/>
            <person name="Young S."/>
            <person name="Zeng Q."/>
            <person name="Zheng X."/>
            <person name="Stephens R."/>
            <person name="Nusbaum C."/>
            <person name="Birren B.W."/>
            <person name="Azadi P."/>
            <person name="Lempicki R.A."/>
            <person name="Cuomo C.A."/>
            <person name="Kovacs J.A."/>
        </authorList>
    </citation>
    <scope>NUCLEOTIDE SEQUENCE [LARGE SCALE GENOMIC DNA]</scope>
    <source>
        <strain evidence="7">B80</strain>
    </source>
</reference>
<comment type="caution">
    <text evidence="6">The sequence shown here is derived from an EMBL/GenBank/DDBJ whole genome shotgun (WGS) entry which is preliminary data.</text>
</comment>
<evidence type="ECO:0000256" key="4">
    <source>
        <dbReference type="ARBA" id="ARBA00023274"/>
    </source>
</evidence>
<dbReference type="PANTHER" id="PTHR17453:SF0">
    <property type="entry name" value="SIGNAL RECOGNITION PARTICLE 19 KDA PROTEIN"/>
    <property type="match status" value="1"/>
</dbReference>